<dbReference type="AlphaFoldDB" id="A0A9W7CHY8"/>
<reference evidence="2" key="1">
    <citation type="journal article" date="2023" name="Commun. Biol.">
        <title>Genome analysis of Parmales, the sister group of diatoms, reveals the evolutionary specialization of diatoms from phago-mixotrophs to photoautotrophs.</title>
        <authorList>
            <person name="Ban H."/>
            <person name="Sato S."/>
            <person name="Yoshikawa S."/>
            <person name="Yamada K."/>
            <person name="Nakamura Y."/>
            <person name="Ichinomiya M."/>
            <person name="Sato N."/>
            <person name="Blanc-Mathieu R."/>
            <person name="Endo H."/>
            <person name="Kuwata A."/>
            <person name="Ogata H."/>
        </authorList>
    </citation>
    <scope>NUCLEOTIDE SEQUENCE [LARGE SCALE GENOMIC DNA]</scope>
    <source>
        <strain evidence="2">NIES 3700</strain>
    </source>
</reference>
<organism evidence="1 2">
    <name type="scientific">Triparma laevis f. longispina</name>
    <dbReference type="NCBI Taxonomy" id="1714387"/>
    <lineage>
        <taxon>Eukaryota</taxon>
        <taxon>Sar</taxon>
        <taxon>Stramenopiles</taxon>
        <taxon>Ochrophyta</taxon>
        <taxon>Bolidophyceae</taxon>
        <taxon>Parmales</taxon>
        <taxon>Triparmaceae</taxon>
        <taxon>Triparma</taxon>
    </lineage>
</organism>
<evidence type="ECO:0000313" key="2">
    <source>
        <dbReference type="Proteomes" id="UP001165122"/>
    </source>
</evidence>
<dbReference type="EMBL" id="BRXW01000106">
    <property type="protein sequence ID" value="GMI06832.1"/>
    <property type="molecule type" value="Genomic_DNA"/>
</dbReference>
<name>A0A9W7CHY8_9STRA</name>
<keyword evidence="2" id="KW-1185">Reference proteome</keyword>
<dbReference type="InterPro" id="IPR005046">
    <property type="entry name" value="DUF285"/>
</dbReference>
<dbReference type="Proteomes" id="UP001165122">
    <property type="component" value="Unassembled WGS sequence"/>
</dbReference>
<proteinExistence type="predicted"/>
<sequence>MLCLFNANKYDEDFGPGEAAKRFNDDISRWNVDRVESMNSLFCECESFNQDLSGWNAEKCETMERMFAGAKSFNQDLTGWNVERVEDMAYMLIGAEEFDSDNIKNWDLGGRGGVFGYV</sequence>
<evidence type="ECO:0000313" key="1">
    <source>
        <dbReference type="EMBL" id="GMI06832.1"/>
    </source>
</evidence>
<gene>
    <name evidence="1" type="ORF">TrLO_g15373</name>
</gene>
<comment type="caution">
    <text evidence="1">The sequence shown here is derived from an EMBL/GenBank/DDBJ whole genome shotgun (WGS) entry which is preliminary data.</text>
</comment>
<dbReference type="OrthoDB" id="47649at2759"/>
<dbReference type="Pfam" id="PF03382">
    <property type="entry name" value="DUF285"/>
    <property type="match status" value="1"/>
</dbReference>
<accession>A0A9W7CHY8</accession>
<evidence type="ECO:0008006" key="3">
    <source>
        <dbReference type="Google" id="ProtNLM"/>
    </source>
</evidence>
<protein>
    <recommendedName>
        <fullName evidence="3">BspA family leucine-rich repeat surface protein</fullName>
    </recommendedName>
</protein>